<gene>
    <name evidence="1" type="ORF">WR25_24486</name>
</gene>
<comment type="caution">
    <text evidence="1">The sequence shown here is derived from an EMBL/GenBank/DDBJ whole genome shotgun (WGS) entry which is preliminary data.</text>
</comment>
<dbReference type="EMBL" id="LIAE01008150">
    <property type="protein sequence ID" value="PAV75239.1"/>
    <property type="molecule type" value="Genomic_DNA"/>
</dbReference>
<dbReference type="AlphaFoldDB" id="A0A2A2KN13"/>
<keyword evidence="2" id="KW-1185">Reference proteome</keyword>
<evidence type="ECO:0000313" key="2">
    <source>
        <dbReference type="Proteomes" id="UP000218231"/>
    </source>
</evidence>
<evidence type="ECO:0000313" key="1">
    <source>
        <dbReference type="EMBL" id="PAV75239.1"/>
    </source>
</evidence>
<dbReference type="Proteomes" id="UP000218231">
    <property type="component" value="Unassembled WGS sequence"/>
</dbReference>
<dbReference type="OrthoDB" id="5868188at2759"/>
<reference evidence="1 2" key="1">
    <citation type="journal article" date="2017" name="Curr. Biol.">
        <title>Genome architecture and evolution of a unichromosomal asexual nematode.</title>
        <authorList>
            <person name="Fradin H."/>
            <person name="Zegar C."/>
            <person name="Gutwein M."/>
            <person name="Lucas J."/>
            <person name="Kovtun M."/>
            <person name="Corcoran D."/>
            <person name="Baugh L.R."/>
            <person name="Kiontke K."/>
            <person name="Gunsalus K."/>
            <person name="Fitch D.H."/>
            <person name="Piano F."/>
        </authorList>
    </citation>
    <scope>NUCLEOTIDE SEQUENCE [LARGE SCALE GENOMIC DNA]</scope>
    <source>
        <strain evidence="1">PF1309</strain>
    </source>
</reference>
<accession>A0A2A2KN13</accession>
<proteinExistence type="predicted"/>
<organism evidence="1 2">
    <name type="scientific">Diploscapter pachys</name>
    <dbReference type="NCBI Taxonomy" id="2018661"/>
    <lineage>
        <taxon>Eukaryota</taxon>
        <taxon>Metazoa</taxon>
        <taxon>Ecdysozoa</taxon>
        <taxon>Nematoda</taxon>
        <taxon>Chromadorea</taxon>
        <taxon>Rhabditida</taxon>
        <taxon>Rhabditina</taxon>
        <taxon>Rhabditomorpha</taxon>
        <taxon>Rhabditoidea</taxon>
        <taxon>Rhabditidae</taxon>
        <taxon>Diploscapter</taxon>
    </lineage>
</organism>
<protein>
    <submittedName>
        <fullName evidence="1">Uncharacterized protein</fullName>
    </submittedName>
</protein>
<name>A0A2A2KN13_9BILA</name>
<sequence length="270" mass="32228">MISGSAKVQRTPKIGLTQEDIDKIKLSPEGIKKVEMIHGNWHVHSIKALIAQLSKELYRKLDKDQKAAFLQCLDRIYDKKDLQHSAACLIDAKDSYDELRTFRKQKRLRLQPTIFQATTSYPSTTTTIKPTLHRHFNSTRQRPPAKMKMSIWRVQDRKYHYADDDDDDDEMIHIAPLRKSSIIRRLDWKYKKVLQNKHHKEYRSTRRKLRLRRMKRDIEFYYGEQDRKPIPEKRKIINRSKAPHMLAQSFSPVKRFARLIRSFTSDEKMP</sequence>
<dbReference type="STRING" id="2018661.A0A2A2KN13"/>